<reference evidence="2" key="1">
    <citation type="submission" date="2020-08" db="EMBL/GenBank/DDBJ databases">
        <title>Genome public.</title>
        <authorList>
            <person name="Liu C."/>
            <person name="Sun Q."/>
        </authorList>
    </citation>
    <scope>NUCLEOTIDE SEQUENCE</scope>
    <source>
        <strain evidence="2">NSJ-52</strain>
    </source>
</reference>
<dbReference type="Proteomes" id="UP000607645">
    <property type="component" value="Unassembled WGS sequence"/>
</dbReference>
<protein>
    <submittedName>
        <fullName evidence="2">Uncharacterized protein</fullName>
    </submittedName>
</protein>
<evidence type="ECO:0000256" key="1">
    <source>
        <dbReference type="SAM" id="Phobius"/>
    </source>
</evidence>
<evidence type="ECO:0000313" key="3">
    <source>
        <dbReference type="Proteomes" id="UP000607645"/>
    </source>
</evidence>
<keyword evidence="3" id="KW-1185">Reference proteome</keyword>
<dbReference type="RefSeq" id="WP_155149588.1">
    <property type="nucleotide sequence ID" value="NZ_JACOPQ010000008.1"/>
</dbReference>
<keyword evidence="1" id="KW-0472">Membrane</keyword>
<dbReference type="EMBL" id="JACOPQ010000008">
    <property type="protein sequence ID" value="MBC5737547.1"/>
    <property type="molecule type" value="Genomic_DNA"/>
</dbReference>
<proteinExistence type="predicted"/>
<organism evidence="2 3">
    <name type="scientific">Lawsonibacter faecis</name>
    <dbReference type="NCBI Taxonomy" id="2763052"/>
    <lineage>
        <taxon>Bacteria</taxon>
        <taxon>Bacillati</taxon>
        <taxon>Bacillota</taxon>
        <taxon>Clostridia</taxon>
        <taxon>Eubacteriales</taxon>
        <taxon>Oscillospiraceae</taxon>
        <taxon>Lawsonibacter</taxon>
    </lineage>
</organism>
<feature type="transmembrane region" description="Helical" evidence="1">
    <location>
        <begin position="7"/>
        <end position="26"/>
    </location>
</feature>
<comment type="caution">
    <text evidence="2">The sequence shown here is derived from an EMBL/GenBank/DDBJ whole genome shotgun (WGS) entry which is preliminary data.</text>
</comment>
<name>A0A8J6JLP0_9FIRM</name>
<keyword evidence="1" id="KW-1133">Transmembrane helix</keyword>
<dbReference type="AlphaFoldDB" id="A0A8J6JLP0"/>
<evidence type="ECO:0000313" key="2">
    <source>
        <dbReference type="EMBL" id="MBC5737547.1"/>
    </source>
</evidence>
<keyword evidence="1" id="KW-0812">Transmembrane</keyword>
<sequence length="86" mass="9628">MRKMSRFWARLCVILVAVFCAGLLLTCLLPRPWMIALDILSLAGFLCVKFLALRCPRCGWGGAVPQWSRSGTLHCPKCGGLLEYDR</sequence>
<feature type="transmembrane region" description="Helical" evidence="1">
    <location>
        <begin position="32"/>
        <end position="52"/>
    </location>
</feature>
<gene>
    <name evidence="2" type="ORF">H8S62_11080</name>
</gene>
<accession>A0A8J6JLP0</accession>